<accession>A0A1V0BD82</accession>
<dbReference type="EMBL" id="CP020121">
    <property type="protein sequence ID" value="AQZ97896.1"/>
    <property type="molecule type" value="Genomic_DNA"/>
</dbReference>
<dbReference type="Pfam" id="PF13835">
    <property type="entry name" value="DUF4194"/>
    <property type="match status" value="1"/>
</dbReference>
<dbReference type="RefSeq" id="WP_080025186.1">
    <property type="nucleotide sequence ID" value="NZ_CP020121.1"/>
</dbReference>
<evidence type="ECO:0000313" key="2">
    <source>
        <dbReference type="EMBL" id="AQZ97896.1"/>
    </source>
</evidence>
<gene>
    <name evidence="2" type="ORF">B5M06_06100</name>
</gene>
<dbReference type="KEGG" id="cke:B5M06_06100"/>
<reference evidence="2 3" key="1">
    <citation type="submission" date="2017-03" db="EMBL/GenBank/DDBJ databases">
        <title>Rapid Whole Genome Sequencing of Comamonas kerstersii Causing Continuous ambulatory Peritoneal Dialysis-Associated Peritonitis.</title>
        <authorList>
            <person name="Zheng B."/>
        </authorList>
    </citation>
    <scope>NUCLEOTIDE SEQUENCE [LARGE SCALE GENOMIC DNA]</scope>
    <source>
        <strain evidence="2 3">8943</strain>
    </source>
</reference>
<dbReference type="InterPro" id="IPR025449">
    <property type="entry name" value="JetB"/>
</dbReference>
<dbReference type="GeneID" id="83038891"/>
<feature type="compositionally biased region" description="Low complexity" evidence="1">
    <location>
        <begin position="24"/>
        <end position="35"/>
    </location>
</feature>
<evidence type="ECO:0000313" key="3">
    <source>
        <dbReference type="Proteomes" id="UP000242792"/>
    </source>
</evidence>
<feature type="region of interest" description="Disordered" evidence="1">
    <location>
        <begin position="1"/>
        <end position="39"/>
    </location>
</feature>
<sequence length="239" mass="27119">MGTTPSDDLFDQWAASTPDDAQDSALSAPESAPASNTTPVNLRRAMQELLKHGLLEQQSKPQLFRQMLTETARINTLLEPLDLELRLDDTRGLAYVAIPASYQPDEDEGDEWTHPLVRRQRLTLEQSLLLAVLRREFLQQEQERGIGVPVYTSVEQLLPQLEIYLSASGSEMQDRKRLLTLLEHLRSHGVVSEVDAQERVLVRPMIVHLANPQNLQALLQHLRKLTQPKQQEEAHADDE</sequence>
<dbReference type="OrthoDB" id="5572644at2"/>
<dbReference type="Proteomes" id="UP000242792">
    <property type="component" value="Chromosome"/>
</dbReference>
<dbReference type="AlphaFoldDB" id="A0A1V0BD82"/>
<proteinExistence type="predicted"/>
<evidence type="ECO:0000256" key="1">
    <source>
        <dbReference type="SAM" id="MobiDB-lite"/>
    </source>
</evidence>
<protein>
    <recommendedName>
        <fullName evidence="4">DUF4194 domain-containing protein</fullName>
    </recommendedName>
</protein>
<organism evidence="2 3">
    <name type="scientific">Comamonas kerstersii</name>
    <dbReference type="NCBI Taxonomy" id="225992"/>
    <lineage>
        <taxon>Bacteria</taxon>
        <taxon>Pseudomonadati</taxon>
        <taxon>Pseudomonadota</taxon>
        <taxon>Betaproteobacteria</taxon>
        <taxon>Burkholderiales</taxon>
        <taxon>Comamonadaceae</taxon>
        <taxon>Comamonas</taxon>
    </lineage>
</organism>
<name>A0A1V0BD82_9BURK</name>
<evidence type="ECO:0008006" key="4">
    <source>
        <dbReference type="Google" id="ProtNLM"/>
    </source>
</evidence>